<evidence type="ECO:0000313" key="4">
    <source>
        <dbReference type="EMBL" id="XAY08249.1"/>
    </source>
</evidence>
<dbReference type="InterPro" id="IPR004365">
    <property type="entry name" value="NA-bd_OB_tRNA"/>
</dbReference>
<dbReference type="CDD" id="cd00077">
    <property type="entry name" value="HDc"/>
    <property type="match status" value="1"/>
</dbReference>
<evidence type="ECO:0000259" key="3">
    <source>
        <dbReference type="SMART" id="SM00471"/>
    </source>
</evidence>
<dbReference type="Gene3D" id="1.10.3210.10">
    <property type="entry name" value="Hypothetical protein af1432"/>
    <property type="match status" value="1"/>
</dbReference>
<feature type="compositionally biased region" description="Pro residues" evidence="2">
    <location>
        <begin position="357"/>
        <end position="369"/>
    </location>
</feature>
<protein>
    <recommendedName>
        <fullName evidence="3">HD/PDEase domain-containing protein</fullName>
    </recommendedName>
</protein>
<dbReference type="InterPro" id="IPR012340">
    <property type="entry name" value="NA-bd_OB-fold"/>
</dbReference>
<dbReference type="AlphaFoldDB" id="A0AAU7B2U7"/>
<dbReference type="Pfam" id="PF01966">
    <property type="entry name" value="HD"/>
    <property type="match status" value="1"/>
</dbReference>
<organism evidence="4">
    <name type="scientific">Paraconexibacter sp. AEG42_29</name>
    <dbReference type="NCBI Taxonomy" id="2997339"/>
    <lineage>
        <taxon>Bacteria</taxon>
        <taxon>Bacillati</taxon>
        <taxon>Actinomycetota</taxon>
        <taxon>Thermoleophilia</taxon>
        <taxon>Solirubrobacterales</taxon>
        <taxon>Paraconexibacteraceae</taxon>
        <taxon>Paraconexibacter</taxon>
    </lineage>
</organism>
<dbReference type="NCBIfam" id="TIGR00277">
    <property type="entry name" value="HDIG"/>
    <property type="match status" value="1"/>
</dbReference>
<dbReference type="GO" id="GO:0031125">
    <property type="term" value="P:rRNA 3'-end processing"/>
    <property type="evidence" value="ECO:0007669"/>
    <property type="project" value="TreeGrafter"/>
</dbReference>
<feature type="compositionally biased region" description="Pro residues" evidence="2">
    <location>
        <begin position="334"/>
        <end position="349"/>
    </location>
</feature>
<gene>
    <name evidence="4" type="ORF">DSM112329_05147</name>
</gene>
<keyword evidence="1" id="KW-0378">Hydrolase</keyword>
<dbReference type="PANTHER" id="PTHR37294:SF1">
    <property type="entry name" value="3'-5' EXORIBONUCLEASE YHAM"/>
    <property type="match status" value="1"/>
</dbReference>
<accession>A0AAU7B2U7</accession>
<feature type="region of interest" description="Disordered" evidence="2">
    <location>
        <begin position="331"/>
        <end position="369"/>
    </location>
</feature>
<evidence type="ECO:0000256" key="2">
    <source>
        <dbReference type="SAM" id="MobiDB-lite"/>
    </source>
</evidence>
<dbReference type="Pfam" id="PF01336">
    <property type="entry name" value="tRNA_anti-codon"/>
    <property type="match status" value="1"/>
</dbReference>
<dbReference type="PANTHER" id="PTHR37294">
    <property type="entry name" value="3'-5' EXORIBONUCLEASE YHAM"/>
    <property type="match status" value="1"/>
</dbReference>
<dbReference type="GO" id="GO:0003676">
    <property type="term" value="F:nucleic acid binding"/>
    <property type="evidence" value="ECO:0007669"/>
    <property type="project" value="InterPro"/>
</dbReference>
<dbReference type="GO" id="GO:0016787">
    <property type="term" value="F:hydrolase activity"/>
    <property type="evidence" value="ECO:0007669"/>
    <property type="project" value="UniProtKB-KW"/>
</dbReference>
<dbReference type="InterPro" id="IPR050798">
    <property type="entry name" value="YhaM_exoribonuc/phosphodiest"/>
</dbReference>
<evidence type="ECO:0000256" key="1">
    <source>
        <dbReference type="ARBA" id="ARBA00022801"/>
    </source>
</evidence>
<reference evidence="4" key="1">
    <citation type="submission" date="2022-12" db="EMBL/GenBank/DDBJ databases">
        <title>Paraconexibacter alkalitolerans sp. nov. and Baekduia alba sp. nov., isolated from soil and emended description of the genera Paraconexibacter (Chun et al., 2020) and Baekduia (An et al., 2020).</title>
        <authorList>
            <person name="Vieira S."/>
            <person name="Huber K.J."/>
            <person name="Geppert A."/>
            <person name="Wolf J."/>
            <person name="Neumann-Schaal M."/>
            <person name="Muesken M."/>
            <person name="Overmann J."/>
        </authorList>
    </citation>
    <scope>NUCLEOTIDE SEQUENCE</scope>
    <source>
        <strain evidence="4">AEG42_29</strain>
    </source>
</reference>
<dbReference type="InterPro" id="IPR003607">
    <property type="entry name" value="HD/PDEase_dom"/>
</dbReference>
<feature type="domain" description="HD/PDEase" evidence="3">
    <location>
        <begin position="171"/>
        <end position="305"/>
    </location>
</feature>
<dbReference type="Gene3D" id="2.40.50.140">
    <property type="entry name" value="Nucleic acid-binding proteins"/>
    <property type="match status" value="1"/>
</dbReference>
<dbReference type="SMART" id="SM00471">
    <property type="entry name" value="HDc"/>
    <property type="match status" value="1"/>
</dbReference>
<proteinExistence type="predicted"/>
<dbReference type="EMBL" id="CP114014">
    <property type="protein sequence ID" value="XAY08249.1"/>
    <property type="molecule type" value="Genomic_DNA"/>
</dbReference>
<name>A0AAU7B2U7_9ACTN</name>
<dbReference type="InterPro" id="IPR006674">
    <property type="entry name" value="HD_domain"/>
</dbReference>
<sequence>MLGIRPKRGVAFTVVPVRDFTDGLDLDQILLVRSVEVQPKRDGGECLRLVLADRTGSVAATIWDGAQDVAQMLQPGRPVRVIGRYAVHPRHGAQLTVRALRPAAPGTYDPEALCDGPAVPVAQLVAQLRTLIAGLRSPHLRALLNRTIGETAPLWPRYRDAPAAKHYHHAYRHGLLEHSLAVAQGVSAICGTFPGVDRDLAVTGGLLHDIGKLEAYTADPFAIAMTDAGRLIGEIPLGYYRVRREIEAVADFPPALAQALLHIVLSHHGKLEHGSPVIPATREATLVHFLDNLGGRFGAYDRLEKALPAGADWSGFDRVIGGGAYFGAGTGTPAGPPEVQPPEVAPVPMPAADLLPTPAPVPAPDSPTVPVPVHVHAL</sequence>
<dbReference type="KEGG" id="parq:DSM112329_05147"/>
<dbReference type="SUPFAM" id="SSF109604">
    <property type="entry name" value="HD-domain/PDEase-like"/>
    <property type="match status" value="1"/>
</dbReference>
<dbReference type="InterPro" id="IPR006675">
    <property type="entry name" value="HDIG_dom"/>
</dbReference>